<proteinExistence type="predicted"/>
<sequence>MAESNLPTSIEISSQEGEEAAAECCVSTITLDDVMTNFGLKEFFGSLLVALAYFIDAQQSFISIFTDAQPLWHCTDHTTTTCTSERLQTSAVYQDLHGHGINLLTQQLYPNGNFNVQALSSLACLSPHSSLDASLEALFLLPWPIPPSTARTCY</sequence>
<comment type="caution">
    <text evidence="1">The sequence shown here is derived from an EMBL/GenBank/DDBJ whole genome shotgun (WGS) entry which is preliminary data.</text>
</comment>
<evidence type="ECO:0000313" key="1">
    <source>
        <dbReference type="EMBL" id="MED6226257.1"/>
    </source>
</evidence>
<gene>
    <name evidence="1" type="ORF">PIB30_101822</name>
</gene>
<accession>A0ABU6ZW48</accession>
<organism evidence="1 2">
    <name type="scientific">Stylosanthes scabra</name>
    <dbReference type="NCBI Taxonomy" id="79078"/>
    <lineage>
        <taxon>Eukaryota</taxon>
        <taxon>Viridiplantae</taxon>
        <taxon>Streptophyta</taxon>
        <taxon>Embryophyta</taxon>
        <taxon>Tracheophyta</taxon>
        <taxon>Spermatophyta</taxon>
        <taxon>Magnoliopsida</taxon>
        <taxon>eudicotyledons</taxon>
        <taxon>Gunneridae</taxon>
        <taxon>Pentapetalae</taxon>
        <taxon>rosids</taxon>
        <taxon>fabids</taxon>
        <taxon>Fabales</taxon>
        <taxon>Fabaceae</taxon>
        <taxon>Papilionoideae</taxon>
        <taxon>50 kb inversion clade</taxon>
        <taxon>dalbergioids sensu lato</taxon>
        <taxon>Dalbergieae</taxon>
        <taxon>Pterocarpus clade</taxon>
        <taxon>Stylosanthes</taxon>
    </lineage>
</organism>
<evidence type="ECO:0000313" key="2">
    <source>
        <dbReference type="Proteomes" id="UP001341840"/>
    </source>
</evidence>
<dbReference type="EMBL" id="JASCZI010274897">
    <property type="protein sequence ID" value="MED6226257.1"/>
    <property type="molecule type" value="Genomic_DNA"/>
</dbReference>
<protein>
    <submittedName>
        <fullName evidence="1">Uncharacterized protein</fullName>
    </submittedName>
</protein>
<name>A0ABU6ZW48_9FABA</name>
<reference evidence="1 2" key="1">
    <citation type="journal article" date="2023" name="Plants (Basel)">
        <title>Bridging the Gap: Combining Genomics and Transcriptomics Approaches to Understand Stylosanthes scabra, an Orphan Legume from the Brazilian Caatinga.</title>
        <authorList>
            <person name="Ferreira-Neto J.R.C."/>
            <person name="da Silva M.D."/>
            <person name="Binneck E."/>
            <person name="de Melo N.F."/>
            <person name="da Silva R.H."/>
            <person name="de Melo A.L.T.M."/>
            <person name="Pandolfi V."/>
            <person name="Bustamante F.O."/>
            <person name="Brasileiro-Vidal A.C."/>
            <person name="Benko-Iseppon A.M."/>
        </authorList>
    </citation>
    <scope>NUCLEOTIDE SEQUENCE [LARGE SCALE GENOMIC DNA]</scope>
    <source>
        <tissue evidence="1">Leaves</tissue>
    </source>
</reference>
<dbReference type="Proteomes" id="UP001341840">
    <property type="component" value="Unassembled WGS sequence"/>
</dbReference>
<keyword evidence="2" id="KW-1185">Reference proteome</keyword>